<reference evidence="2" key="1">
    <citation type="submission" date="2025-08" db="UniProtKB">
        <authorList>
            <consortium name="RefSeq"/>
        </authorList>
    </citation>
    <scope>IDENTIFICATION</scope>
</reference>
<evidence type="ECO:0000313" key="2">
    <source>
        <dbReference type="RefSeq" id="XP_021105316.1"/>
    </source>
</evidence>
<protein>
    <submittedName>
        <fullName evidence="2">Uncharacterized protein LOC110347065</fullName>
    </submittedName>
</protein>
<keyword evidence="1" id="KW-1185">Reference proteome</keyword>
<dbReference type="Proteomes" id="UP000694906">
    <property type="component" value="Unplaced"/>
</dbReference>
<gene>
    <name evidence="2" type="primary">LOC110347065</name>
</gene>
<dbReference type="AlphaFoldDB" id="A0AAX6S7S6"/>
<name>A0AAX6S7S6_HETGA</name>
<proteinExistence type="predicted"/>
<dbReference type="RefSeq" id="XP_021105316.1">
    <property type="nucleotide sequence ID" value="XM_021249657.1"/>
</dbReference>
<evidence type="ECO:0000313" key="1">
    <source>
        <dbReference type="Proteomes" id="UP000694906"/>
    </source>
</evidence>
<sequence>MSEETKLGSQVWWQQPVAPATRDSNSSRERRVWFEQEHTAQLPTACCARGPVPCGLWGLPPLLGSPGLSSKLAGSVAFGARGTRVDITITGERGSECQRPTGDAVQVLRTQVAWPSCSPPQVLRCSSACSALGERAVSEIYSPVFRGLTATLREDTQTTLSCRFPWKRKQPPVAALDLHQRDTCPSGEPQRWRRCFADKKLLNKSAYGAIESPA</sequence>
<dbReference type="GeneID" id="110347065"/>
<organism evidence="1 2">
    <name type="scientific">Heterocephalus glaber</name>
    <name type="common">Naked mole rat</name>
    <dbReference type="NCBI Taxonomy" id="10181"/>
    <lineage>
        <taxon>Eukaryota</taxon>
        <taxon>Metazoa</taxon>
        <taxon>Chordata</taxon>
        <taxon>Craniata</taxon>
        <taxon>Vertebrata</taxon>
        <taxon>Euteleostomi</taxon>
        <taxon>Mammalia</taxon>
        <taxon>Eutheria</taxon>
        <taxon>Euarchontoglires</taxon>
        <taxon>Glires</taxon>
        <taxon>Rodentia</taxon>
        <taxon>Hystricomorpha</taxon>
        <taxon>Bathyergidae</taxon>
        <taxon>Heterocephalus</taxon>
    </lineage>
</organism>
<accession>A0AAX6S7S6</accession>